<dbReference type="CDD" id="cd05235">
    <property type="entry name" value="SDR_e1"/>
    <property type="match status" value="1"/>
</dbReference>
<dbReference type="InterPro" id="IPR000873">
    <property type="entry name" value="AMP-dep_synth/lig_dom"/>
</dbReference>
<evidence type="ECO:0000256" key="1">
    <source>
        <dbReference type="ARBA" id="ARBA00006432"/>
    </source>
</evidence>
<evidence type="ECO:0000313" key="10">
    <source>
        <dbReference type="EMBL" id="PYE55196.1"/>
    </source>
</evidence>
<evidence type="ECO:0000256" key="2">
    <source>
        <dbReference type="ARBA" id="ARBA00022450"/>
    </source>
</evidence>
<feature type="domain" description="Carrier" evidence="8">
    <location>
        <begin position="615"/>
        <end position="692"/>
    </location>
</feature>
<comment type="similarity">
    <text evidence="1">Belongs to the ATP-dependent AMP-binding enzyme family.</text>
</comment>
<dbReference type="NCBIfam" id="TIGR01681">
    <property type="entry name" value="HAD-SF-IIIC"/>
    <property type="match status" value="1"/>
</dbReference>
<dbReference type="SUPFAM" id="SSF55729">
    <property type="entry name" value="Acyl-CoA N-acyltransferases (Nat)"/>
    <property type="match status" value="1"/>
</dbReference>
<reference evidence="10 11" key="1">
    <citation type="submission" date="2018-06" db="EMBL/GenBank/DDBJ databases">
        <title>Genomic Encyclopedia of Type Strains, Phase IV (KMG-IV): sequencing the most valuable type-strain genomes for metagenomic binning, comparative biology and taxonomic classification.</title>
        <authorList>
            <person name="Goeker M."/>
        </authorList>
    </citation>
    <scope>NUCLEOTIDE SEQUENCE [LARGE SCALE GENOMIC DNA]</scope>
    <source>
        <strain evidence="10 11">DSM 18048</strain>
    </source>
</reference>
<dbReference type="GO" id="GO:0016874">
    <property type="term" value="F:ligase activity"/>
    <property type="evidence" value="ECO:0007669"/>
    <property type="project" value="UniProtKB-KW"/>
</dbReference>
<dbReference type="InterPro" id="IPR036412">
    <property type="entry name" value="HAD-like_sf"/>
</dbReference>
<feature type="region of interest" description="Disordered" evidence="7">
    <location>
        <begin position="1239"/>
        <end position="1259"/>
    </location>
</feature>
<dbReference type="GO" id="GO:0031177">
    <property type="term" value="F:phosphopantetheine binding"/>
    <property type="evidence" value="ECO:0007669"/>
    <property type="project" value="InterPro"/>
</dbReference>
<dbReference type="NCBIfam" id="TIGR01686">
    <property type="entry name" value="FkbH"/>
    <property type="match status" value="1"/>
</dbReference>
<dbReference type="Pfam" id="PF00501">
    <property type="entry name" value="AMP-binding"/>
    <property type="match status" value="1"/>
</dbReference>
<dbReference type="Gene3D" id="3.40.630.30">
    <property type="match status" value="1"/>
</dbReference>
<dbReference type="InterPro" id="IPR010037">
    <property type="entry name" value="FkbH_domain"/>
</dbReference>
<dbReference type="Gene3D" id="1.10.1200.10">
    <property type="entry name" value="ACP-like"/>
    <property type="match status" value="2"/>
</dbReference>
<dbReference type="Proteomes" id="UP000248326">
    <property type="component" value="Unassembled WGS sequence"/>
</dbReference>
<keyword evidence="4" id="KW-0436">Ligase</keyword>
<dbReference type="InterPro" id="IPR010080">
    <property type="entry name" value="Thioester_reductase-like_dom"/>
</dbReference>
<protein>
    <submittedName>
        <fullName evidence="10">HAD superfamily phosphatase (TIGR01681 family)/FkbH-like protein/thioester reductase-like protein</fullName>
    </submittedName>
</protein>
<dbReference type="EMBL" id="QJSX01000003">
    <property type="protein sequence ID" value="PYE55196.1"/>
    <property type="molecule type" value="Genomic_DNA"/>
</dbReference>
<dbReference type="PROSITE" id="PS00012">
    <property type="entry name" value="PHOSPHOPANTETHEINE"/>
    <property type="match status" value="1"/>
</dbReference>
<dbReference type="InterPro" id="IPR036514">
    <property type="entry name" value="SGNH_hydro_sf"/>
</dbReference>
<dbReference type="InterPro" id="IPR040097">
    <property type="entry name" value="FAAL/FAAC"/>
</dbReference>
<dbReference type="Pfam" id="PF23024">
    <property type="entry name" value="AMP-dom_DIP2-like"/>
    <property type="match status" value="1"/>
</dbReference>
<dbReference type="InterPro" id="IPR023214">
    <property type="entry name" value="HAD_sf"/>
</dbReference>
<dbReference type="Gene3D" id="3.40.50.1110">
    <property type="entry name" value="SGNH hydrolase"/>
    <property type="match status" value="1"/>
</dbReference>
<dbReference type="Gene3D" id="3.40.50.12780">
    <property type="entry name" value="N-terminal domain of ligase-like"/>
    <property type="match status" value="1"/>
</dbReference>
<dbReference type="SUPFAM" id="SSF51735">
    <property type="entry name" value="NAD(P)-binding Rossmann-fold domains"/>
    <property type="match status" value="1"/>
</dbReference>
<dbReference type="GO" id="GO:0071766">
    <property type="term" value="P:Actinobacterium-type cell wall biogenesis"/>
    <property type="evidence" value="ECO:0007669"/>
    <property type="project" value="UniProtKB-ARBA"/>
</dbReference>
<dbReference type="Pfam" id="PF07993">
    <property type="entry name" value="NAD_binding_4"/>
    <property type="match status" value="1"/>
</dbReference>
<evidence type="ECO:0000256" key="3">
    <source>
        <dbReference type="ARBA" id="ARBA00022553"/>
    </source>
</evidence>
<keyword evidence="2" id="KW-0596">Phosphopantetheine</keyword>
<dbReference type="CDD" id="cd05931">
    <property type="entry name" value="FAAL"/>
    <property type="match status" value="1"/>
</dbReference>
<feature type="region of interest" description="Disordered" evidence="7">
    <location>
        <begin position="575"/>
        <end position="600"/>
    </location>
</feature>
<dbReference type="PANTHER" id="PTHR22754">
    <property type="entry name" value="DISCO-INTERACTING PROTEIN 2 DIP2 -RELATED"/>
    <property type="match status" value="1"/>
</dbReference>
<dbReference type="OrthoDB" id="9765680at2"/>
<evidence type="ECO:0000256" key="5">
    <source>
        <dbReference type="ARBA" id="ARBA00022832"/>
    </source>
</evidence>
<keyword evidence="5" id="KW-0276">Fatty acid metabolism</keyword>
<proteinExistence type="inferred from homology"/>
<evidence type="ECO:0000256" key="6">
    <source>
        <dbReference type="ARBA" id="ARBA00023098"/>
    </source>
</evidence>
<dbReference type="GO" id="GO:0006633">
    <property type="term" value="P:fatty acid biosynthetic process"/>
    <property type="evidence" value="ECO:0007669"/>
    <property type="project" value="TreeGrafter"/>
</dbReference>
<feature type="domain" description="N-acetyltransferase" evidence="9">
    <location>
        <begin position="1085"/>
        <end position="1232"/>
    </location>
</feature>
<dbReference type="SMART" id="SM00823">
    <property type="entry name" value="PKS_PP"/>
    <property type="match status" value="2"/>
</dbReference>
<evidence type="ECO:0000259" key="9">
    <source>
        <dbReference type="PROSITE" id="PS51186"/>
    </source>
</evidence>
<keyword evidence="11" id="KW-1185">Reference proteome</keyword>
<dbReference type="InterPro" id="IPR025110">
    <property type="entry name" value="AMP-bd_C"/>
</dbReference>
<dbReference type="InterPro" id="IPR020806">
    <property type="entry name" value="PKS_PP-bd"/>
</dbReference>
<dbReference type="InterPro" id="IPR006162">
    <property type="entry name" value="Ppantetheine_attach_site"/>
</dbReference>
<dbReference type="PROSITE" id="PS50075">
    <property type="entry name" value="CARRIER"/>
    <property type="match status" value="2"/>
</dbReference>
<dbReference type="InterPro" id="IPR010033">
    <property type="entry name" value="HAD_SF_ppase_IIIC"/>
</dbReference>
<dbReference type="InterPro" id="IPR016181">
    <property type="entry name" value="Acyl_CoA_acyltransferase"/>
</dbReference>
<dbReference type="Gene3D" id="3.30.300.30">
    <property type="match status" value="1"/>
</dbReference>
<evidence type="ECO:0000256" key="4">
    <source>
        <dbReference type="ARBA" id="ARBA00022598"/>
    </source>
</evidence>
<dbReference type="NCBIfam" id="TIGR01746">
    <property type="entry name" value="Thioester-redct"/>
    <property type="match status" value="1"/>
</dbReference>
<feature type="domain" description="Carrier" evidence="8">
    <location>
        <begin position="1302"/>
        <end position="1379"/>
    </location>
</feature>
<dbReference type="GO" id="GO:0016747">
    <property type="term" value="F:acyltransferase activity, transferring groups other than amino-acyl groups"/>
    <property type="evidence" value="ECO:0007669"/>
    <property type="project" value="InterPro"/>
</dbReference>
<dbReference type="Gene3D" id="3.40.50.720">
    <property type="entry name" value="NAD(P)-binding Rossmann-like Domain"/>
    <property type="match status" value="1"/>
</dbReference>
<evidence type="ECO:0000313" key="11">
    <source>
        <dbReference type="Proteomes" id="UP000248326"/>
    </source>
</evidence>
<dbReference type="RefSeq" id="WP_110885569.1">
    <property type="nucleotide sequence ID" value="NZ_QJSX01000003.1"/>
</dbReference>
<dbReference type="InterPro" id="IPR036736">
    <property type="entry name" value="ACP-like_sf"/>
</dbReference>
<sequence>MTQLVARTLVELLHARAERTPDRVAYRFLIDGERQEATFTYAQLDERARAVASRLQELGATGERVLLLFPPGLDYIAAFFGCLYAGAVAVPAYPPAPGRGERRLGRLRTIVADAKPKVALTTRTLLGATPILFADAPEFARMQWEAADAPDGASGWAAPRVSEDSLAFLQYTSGSTAAPKGVMLTHGNLLHNSRLIHRGFGNHEDRHTVLWLPLYHDMGLIGGVLQPLYSGFCATLMSPTDFLQRPLRWLDAISRLGGRSAGGPNFAFDLCAQKVTDEMKATLDLSTWEVAFTGAEPIRADTLARFAKAFAPCGFRREAFFPCYGLAEGTLFVSGGPARSLPAVRSVQADALQHGRVSSAFPGEDGARVLTGCGVPSPEQRVEIVRPQTGEVCANDEIGEIWVSGGSVAQGYWNNPALTESTFRAHLANDPHTPFLRTGDLGFVQDGQLFVTGRMKDVVIIRGRNHYPQDIEQTVEHAGKHVRPGCSAAFSLDVRGEERLAVIAEVDRHAPRGELGDVIARVRRAIAEEHGLPVYAVTLVAFGSVPKTSSGKIQRHACKAAFQDARLRVVEQWLENDPGGPEDGPREAATPAPDAPSDESDTAFLARLEQADLAEARALVDEALRSTIARLLNTPAHRVTVTEPLTALGLDSLQSMELKAKLERTFGVTFSLEAFVDGPTIAGLREVILLERERTQAERRPKLQVALAATFTAEPVSDAFTHWLSHVGMPTEVRFAPYGQVFQELLDPRGTLGRNAGGVNIVLVRVADWMRGEEFTREGRDRVRDATAEFVRALRVATTRVNARFLVGLCPSVAGDETPEHLAFLESVTEQLGHEIDAIPGVIAVPAVQAARRYGVRDVYDERGDTLGHMPFTREYYAALGTQLARTVSATQREACKVIVVDCDNTLWSGVVGEDGPRGVQFAEPYLALQRFLVEQQARGALVALCSKNAEADVLAVFRERADEMPLALRHVVAHRVNWQRKSENLESLAAELNLGLDSFVFIDDNPLEVAEVQAALPDVLCVTLPSRPHDIPAFLEHHWAFDRVTVTAEDRARTESYRQNRQRAAVEARSVTLDDFLAALDLRVRVAPVVAGELERVAQLTQKTNQFNTTTRRRRLPDLQALLDGGWQCFSVHVSDRFGDYGLVGAATVHAEGPCLTVDSLLLSCRVLGKRVEHALVQHLAEYAARHGHQALRLEFRASDRNTPARAFLESLGAAGRDENGDGFTLTLPVHEVEARLAAPEGETPSPSPEARPPVRTRHVRTGDAGLWTDVARHTRSAQSILAAIGTRKRARPALSSPYVAPRSPLQQDLTAGWSELLRVEPVGLYDSFFDLGGDSLRSAALSARISRDHGVDLSLAQLASPTVAELARAITDLQAGRSLTPSAALASLEGEVTLDPAIVARPDAPPRLGDARHALLTGATGYFGAFLLRELLDGTSLTVSCLVRADSEAEGLRRVRRNLETHGLWQHEDAARIRAVPGDLAQPHLGVGVKRFEALAKEIDVIYHNGAWVNFVYPYEVLRGANVRGTEEVLRLAAHGHVKPVHFISTLGALMSSAYPAGQRVSEDAPLEHCTWLANGYEQSKWVADRMVQHARERGIPTAIYRVGMLTGDSRTGVYNKTDEFLTAMIKGCIQLQAIPDLDTEVELVPIDYVSRAVVHISKQPGALGKAFHIKHPDEVRAAEITRFIRQAGYPLRVVSFDDWKQELLAGLGRRDNALYPYSDFLKALHEQQCRMPDLDTANTSTFLADSGIACPNPQALLSAYFRYFVHSGFLPAARPEAVLA</sequence>
<keyword evidence="6" id="KW-0443">Lipid metabolism</keyword>
<dbReference type="PANTHER" id="PTHR22754:SF32">
    <property type="entry name" value="DISCO-INTERACTING PROTEIN 2"/>
    <property type="match status" value="1"/>
</dbReference>
<organism evidence="10 11">
    <name type="scientific">Deinococcus yavapaiensis KR-236</name>
    <dbReference type="NCBI Taxonomy" id="694435"/>
    <lineage>
        <taxon>Bacteria</taxon>
        <taxon>Thermotogati</taxon>
        <taxon>Deinococcota</taxon>
        <taxon>Deinococci</taxon>
        <taxon>Deinococcales</taxon>
        <taxon>Deinococcaceae</taxon>
        <taxon>Deinococcus</taxon>
    </lineage>
</organism>
<dbReference type="SUPFAM" id="SSF56784">
    <property type="entry name" value="HAD-like"/>
    <property type="match status" value="1"/>
</dbReference>
<dbReference type="InterPro" id="IPR036291">
    <property type="entry name" value="NAD(P)-bd_dom_sf"/>
</dbReference>
<evidence type="ECO:0000259" key="8">
    <source>
        <dbReference type="PROSITE" id="PS50075"/>
    </source>
</evidence>
<keyword evidence="3" id="KW-0597">Phosphoprotein</keyword>
<accession>A0A318S811</accession>
<dbReference type="InterPro" id="IPR000182">
    <property type="entry name" value="GNAT_dom"/>
</dbReference>
<name>A0A318S811_9DEIO</name>
<dbReference type="GO" id="GO:0070566">
    <property type="term" value="F:adenylyltransferase activity"/>
    <property type="evidence" value="ECO:0007669"/>
    <property type="project" value="TreeGrafter"/>
</dbReference>
<dbReference type="FunFam" id="3.40.50.12780:FF:000013">
    <property type="entry name" value="Long-chain-fatty-acid--AMP ligase FadD32"/>
    <property type="match status" value="1"/>
</dbReference>
<dbReference type="InterPro" id="IPR045851">
    <property type="entry name" value="AMP-bd_C_sf"/>
</dbReference>
<evidence type="ECO:0000256" key="7">
    <source>
        <dbReference type="SAM" id="MobiDB-lite"/>
    </source>
</evidence>
<dbReference type="SUPFAM" id="SSF47336">
    <property type="entry name" value="ACP-like"/>
    <property type="match status" value="2"/>
</dbReference>
<gene>
    <name evidence="10" type="ORF">DES52_10325</name>
</gene>
<dbReference type="Pfam" id="PF00550">
    <property type="entry name" value="PP-binding"/>
    <property type="match status" value="2"/>
</dbReference>
<comment type="caution">
    <text evidence="10">The sequence shown here is derived from an EMBL/GenBank/DDBJ whole genome shotgun (WGS) entry which is preliminary data.</text>
</comment>
<dbReference type="Gene3D" id="3.40.50.1000">
    <property type="entry name" value="HAD superfamily/HAD-like"/>
    <property type="match status" value="1"/>
</dbReference>
<dbReference type="PROSITE" id="PS51186">
    <property type="entry name" value="GNAT"/>
    <property type="match status" value="1"/>
</dbReference>
<dbReference type="InterPro" id="IPR042099">
    <property type="entry name" value="ANL_N_sf"/>
</dbReference>
<dbReference type="InterPro" id="IPR009081">
    <property type="entry name" value="PP-bd_ACP"/>
</dbReference>
<dbReference type="InterPro" id="IPR013120">
    <property type="entry name" value="FAR_NAD-bd"/>
</dbReference>
<dbReference type="SUPFAM" id="SSF56801">
    <property type="entry name" value="Acetyl-CoA synthetase-like"/>
    <property type="match status" value="1"/>
</dbReference>
<dbReference type="GO" id="GO:0005886">
    <property type="term" value="C:plasma membrane"/>
    <property type="evidence" value="ECO:0007669"/>
    <property type="project" value="TreeGrafter"/>
</dbReference>